<evidence type="ECO:0000313" key="2">
    <source>
        <dbReference type="EMBL" id="MDR6866803.1"/>
    </source>
</evidence>
<accession>A0ABU1SB19</accession>
<protein>
    <recommendedName>
        <fullName evidence="4">DUF4352 domain-containing protein</fullName>
    </recommendedName>
</protein>
<feature type="chain" id="PRO_5046274174" description="DUF4352 domain-containing protein" evidence="1">
    <location>
        <begin position="29"/>
        <end position="190"/>
    </location>
</feature>
<comment type="caution">
    <text evidence="2">The sequence shown here is derived from an EMBL/GenBank/DDBJ whole genome shotgun (WGS) entry which is preliminary data.</text>
</comment>
<organism evidence="2 3">
    <name type="scientific">Microbacterium resistens</name>
    <dbReference type="NCBI Taxonomy" id="156977"/>
    <lineage>
        <taxon>Bacteria</taxon>
        <taxon>Bacillati</taxon>
        <taxon>Actinomycetota</taxon>
        <taxon>Actinomycetes</taxon>
        <taxon>Micrococcales</taxon>
        <taxon>Microbacteriaceae</taxon>
        <taxon>Microbacterium</taxon>
    </lineage>
</organism>
<keyword evidence="1" id="KW-0732">Signal</keyword>
<evidence type="ECO:0000313" key="3">
    <source>
        <dbReference type="Proteomes" id="UP001259347"/>
    </source>
</evidence>
<evidence type="ECO:0000256" key="1">
    <source>
        <dbReference type="SAM" id="SignalP"/>
    </source>
</evidence>
<feature type="signal peptide" evidence="1">
    <location>
        <begin position="1"/>
        <end position="28"/>
    </location>
</feature>
<gene>
    <name evidence="2" type="ORF">J2Y69_001402</name>
</gene>
<keyword evidence="3" id="KW-1185">Reference proteome</keyword>
<reference evidence="2 3" key="1">
    <citation type="submission" date="2023-07" db="EMBL/GenBank/DDBJ databases">
        <title>Sorghum-associated microbial communities from plants grown in Nebraska, USA.</title>
        <authorList>
            <person name="Schachtman D."/>
        </authorList>
    </citation>
    <scope>NUCLEOTIDE SEQUENCE [LARGE SCALE GENOMIC DNA]</scope>
    <source>
        <strain evidence="2 3">2980</strain>
    </source>
</reference>
<name>A0ABU1SB19_9MICO</name>
<dbReference type="RefSeq" id="WP_310018945.1">
    <property type="nucleotide sequence ID" value="NZ_JAVDUM010000005.1"/>
</dbReference>
<dbReference type="Proteomes" id="UP001259347">
    <property type="component" value="Unassembled WGS sequence"/>
</dbReference>
<dbReference type="EMBL" id="JAVDUM010000005">
    <property type="protein sequence ID" value="MDR6866803.1"/>
    <property type="molecule type" value="Genomic_DNA"/>
</dbReference>
<proteinExistence type="predicted"/>
<evidence type="ECO:0008006" key="4">
    <source>
        <dbReference type="Google" id="ProtNLM"/>
    </source>
</evidence>
<sequence length="190" mass="20212">MTARRRMTAVGSWAAALALLVAAGAVSAFTPPENAGEEPFPVSAEVGERGVGRDIDATVDRVVLVHELTQSQHGTTWRGAGTWLLVDLRAAAVVSQNEVGLRGVALEAGGRIYHASNRMTSMYESVLIPGVPRSGSIAIELPDDIPRGPAVLTFSRDNDPRADSQIRVPIDLSTIPEHPSGEISPTEWAR</sequence>